<dbReference type="Pfam" id="PF10453">
    <property type="entry name" value="NUFIP1"/>
    <property type="match status" value="1"/>
</dbReference>
<dbReference type="PANTHER" id="PTHR13309:SF0">
    <property type="entry name" value="FMR1-INTERACTING PROTEIN NUFIP1"/>
    <property type="match status" value="1"/>
</dbReference>
<dbReference type="GeneID" id="25567448"/>
<dbReference type="GO" id="GO:0000492">
    <property type="term" value="P:box C/D snoRNP assembly"/>
    <property type="evidence" value="ECO:0007669"/>
    <property type="project" value="TreeGrafter"/>
</dbReference>
<dbReference type="AlphaFoldDB" id="A0A0L0DM13"/>
<dbReference type="RefSeq" id="XP_013754400.1">
    <property type="nucleotide sequence ID" value="XM_013898946.1"/>
</dbReference>
<evidence type="ECO:0000259" key="6">
    <source>
        <dbReference type="PROSITE" id="PS50103"/>
    </source>
</evidence>
<reference evidence="7 8" key="1">
    <citation type="submission" date="2010-05" db="EMBL/GenBank/DDBJ databases">
        <title>The Genome Sequence of Thecamonas trahens ATCC 50062.</title>
        <authorList>
            <consortium name="The Broad Institute Genome Sequencing Platform"/>
            <person name="Russ C."/>
            <person name="Cuomo C."/>
            <person name="Shea T."/>
            <person name="Young S.K."/>
            <person name="Zeng Q."/>
            <person name="Koehrsen M."/>
            <person name="Haas B."/>
            <person name="Borodovsky M."/>
            <person name="Guigo R."/>
            <person name="Alvarado L."/>
            <person name="Berlin A."/>
            <person name="Bochicchio J."/>
            <person name="Borenstein D."/>
            <person name="Chapman S."/>
            <person name="Chen Z."/>
            <person name="Freedman E."/>
            <person name="Gellesch M."/>
            <person name="Goldberg J."/>
            <person name="Griggs A."/>
            <person name="Gujja S."/>
            <person name="Heilman E."/>
            <person name="Heiman D."/>
            <person name="Hepburn T."/>
            <person name="Howarth C."/>
            <person name="Jen D."/>
            <person name="Larson L."/>
            <person name="Mehta T."/>
            <person name="Park D."/>
            <person name="Pearson M."/>
            <person name="Roberts A."/>
            <person name="Saif S."/>
            <person name="Shenoy N."/>
            <person name="Sisk P."/>
            <person name="Stolte C."/>
            <person name="Sykes S."/>
            <person name="Thomson T."/>
            <person name="Walk T."/>
            <person name="White J."/>
            <person name="Yandava C."/>
            <person name="Burger G."/>
            <person name="Gray M.W."/>
            <person name="Holland P.W.H."/>
            <person name="King N."/>
            <person name="Lang F.B.F."/>
            <person name="Roger A.J."/>
            <person name="Ruiz-Trillo I."/>
            <person name="Lander E."/>
            <person name="Nusbaum C."/>
        </authorList>
    </citation>
    <scope>NUCLEOTIDE SEQUENCE [LARGE SCALE GENOMIC DNA]</scope>
    <source>
        <strain evidence="7 8">ATCC 50062</strain>
    </source>
</reference>
<evidence type="ECO:0000256" key="4">
    <source>
        <dbReference type="PROSITE-ProRule" id="PRU00723"/>
    </source>
</evidence>
<dbReference type="EMBL" id="GL349481">
    <property type="protein sequence ID" value="KNC53352.1"/>
    <property type="molecule type" value="Genomic_DNA"/>
</dbReference>
<proteinExistence type="predicted"/>
<evidence type="ECO:0000256" key="1">
    <source>
        <dbReference type="ARBA" id="ARBA00022723"/>
    </source>
</evidence>
<feature type="compositionally biased region" description="Basic and acidic residues" evidence="5">
    <location>
        <begin position="1"/>
        <end position="10"/>
    </location>
</feature>
<gene>
    <name evidence="7" type="ORF">AMSG_08854</name>
</gene>
<dbReference type="Pfam" id="PF18345">
    <property type="entry name" value="zf_CCCH_4"/>
    <property type="match status" value="1"/>
</dbReference>
<dbReference type="GO" id="GO:0003723">
    <property type="term" value="F:RNA binding"/>
    <property type="evidence" value="ECO:0007669"/>
    <property type="project" value="InterPro"/>
</dbReference>
<dbReference type="SMART" id="SM00356">
    <property type="entry name" value="ZnF_C3H1"/>
    <property type="match status" value="1"/>
</dbReference>
<organism evidence="7 8">
    <name type="scientific">Thecamonas trahens ATCC 50062</name>
    <dbReference type="NCBI Taxonomy" id="461836"/>
    <lineage>
        <taxon>Eukaryota</taxon>
        <taxon>Apusozoa</taxon>
        <taxon>Apusomonadida</taxon>
        <taxon>Apusomonadidae</taxon>
        <taxon>Thecamonas</taxon>
    </lineage>
</organism>
<accession>A0A0L0DM13</accession>
<evidence type="ECO:0000256" key="3">
    <source>
        <dbReference type="ARBA" id="ARBA00022833"/>
    </source>
</evidence>
<dbReference type="SUPFAM" id="SSF90229">
    <property type="entry name" value="CCCH zinc finger"/>
    <property type="match status" value="1"/>
</dbReference>
<dbReference type="PROSITE" id="PS50103">
    <property type="entry name" value="ZF_C3H1"/>
    <property type="match status" value="1"/>
</dbReference>
<feature type="compositionally biased region" description="Basic residues" evidence="5">
    <location>
        <begin position="127"/>
        <end position="139"/>
    </location>
</feature>
<feature type="region of interest" description="Disordered" evidence="5">
    <location>
        <begin position="87"/>
        <end position="175"/>
    </location>
</feature>
<keyword evidence="1 4" id="KW-0479">Metal-binding</keyword>
<evidence type="ECO:0000256" key="5">
    <source>
        <dbReference type="SAM" id="MobiDB-lite"/>
    </source>
</evidence>
<dbReference type="InterPro" id="IPR019496">
    <property type="entry name" value="NUFIP1_cons_dom"/>
</dbReference>
<evidence type="ECO:0000313" key="8">
    <source>
        <dbReference type="Proteomes" id="UP000054408"/>
    </source>
</evidence>
<feature type="region of interest" description="Disordered" evidence="5">
    <location>
        <begin position="1"/>
        <end position="60"/>
    </location>
</feature>
<keyword evidence="2 4" id="KW-0863">Zinc-finger</keyword>
<dbReference type="GO" id="GO:0005634">
    <property type="term" value="C:nucleus"/>
    <property type="evidence" value="ECO:0007669"/>
    <property type="project" value="TreeGrafter"/>
</dbReference>
<feature type="zinc finger region" description="C3H1-type" evidence="4">
    <location>
        <begin position="239"/>
        <end position="266"/>
    </location>
</feature>
<name>A0A0L0DM13_THETB</name>
<dbReference type="PANTHER" id="PTHR13309">
    <property type="entry name" value="NUCLEAR FRAGILE X MENTAL RETARDATION PROTEIN INTERACTING PROTEIN 1"/>
    <property type="match status" value="1"/>
</dbReference>
<sequence length="328" mass="34963">MDTWHTHPEGVRPWSALVTPSSGSAGRQPVETGTRQSVPAETPLEAKSSKPPATLASKADEEEIAAWIAERKKRFPTRANIAAKLAAEKKAEVTGALPLDAHTGKLRKRRRAPSAPSSSSTNDPPLKRRKKIRTRRRSTRTNPPPPATIPPPATSASSLVAGYGASSSSSSSSPSAAVVDHAYSYSYASMSASTSPSASASAQAAHSPPLPGASPACQAETDAVSACHPDAKAKAKPDRRAARLCRFFARGRCKNGETCPYLHDPSRAVCPDGAACRYSHTRKARTNVAALPPTKPSLLSRLFARELRSDASLVLQVFRRWIETDFAR</sequence>
<evidence type="ECO:0000256" key="2">
    <source>
        <dbReference type="ARBA" id="ARBA00022771"/>
    </source>
</evidence>
<dbReference type="GO" id="GO:0008270">
    <property type="term" value="F:zinc ion binding"/>
    <property type="evidence" value="ECO:0007669"/>
    <property type="project" value="UniProtKB-KW"/>
</dbReference>
<feature type="compositionally biased region" description="Low complexity" evidence="5">
    <location>
        <begin position="154"/>
        <end position="175"/>
    </location>
</feature>
<protein>
    <recommendedName>
        <fullName evidence="6">C3H1-type domain-containing protein</fullName>
    </recommendedName>
</protein>
<evidence type="ECO:0000313" key="7">
    <source>
        <dbReference type="EMBL" id="KNC53352.1"/>
    </source>
</evidence>
<feature type="compositionally biased region" description="Polar residues" evidence="5">
    <location>
        <begin position="18"/>
        <end position="39"/>
    </location>
</feature>
<keyword evidence="8" id="KW-1185">Reference proteome</keyword>
<feature type="compositionally biased region" description="Pro residues" evidence="5">
    <location>
        <begin position="142"/>
        <end position="153"/>
    </location>
</feature>
<dbReference type="Gene3D" id="4.10.1000.10">
    <property type="entry name" value="Zinc finger, CCCH-type"/>
    <property type="match status" value="1"/>
</dbReference>
<dbReference type="InterPro" id="IPR036855">
    <property type="entry name" value="Znf_CCCH_sf"/>
</dbReference>
<keyword evidence="3 4" id="KW-0862">Zinc</keyword>
<dbReference type="Proteomes" id="UP000054408">
    <property type="component" value="Unassembled WGS sequence"/>
</dbReference>
<dbReference type="InterPro" id="IPR039136">
    <property type="entry name" value="NUFIP1-like"/>
</dbReference>
<dbReference type="eggNOG" id="ENOG502SG1C">
    <property type="taxonomic scope" value="Eukaryota"/>
</dbReference>
<dbReference type="InterPro" id="IPR000571">
    <property type="entry name" value="Znf_CCCH"/>
</dbReference>
<feature type="domain" description="C3H1-type" evidence="6">
    <location>
        <begin position="239"/>
        <end position="266"/>
    </location>
</feature>